<evidence type="ECO:0000313" key="2">
    <source>
        <dbReference type="Proteomes" id="UP000185839"/>
    </source>
</evidence>
<reference evidence="2" key="1">
    <citation type="submission" date="2017-01" db="EMBL/GenBank/DDBJ databases">
        <authorList>
            <person name="Varghese N."/>
            <person name="Submissions S."/>
        </authorList>
    </citation>
    <scope>NUCLEOTIDE SEQUENCE [LARGE SCALE GENOMIC DNA]</scope>
    <source>
        <strain evidence="2">DSM 23145</strain>
    </source>
</reference>
<organism evidence="1 2">
    <name type="scientific">Kaistella chaponensis</name>
    <dbReference type="NCBI Taxonomy" id="713588"/>
    <lineage>
        <taxon>Bacteria</taxon>
        <taxon>Pseudomonadati</taxon>
        <taxon>Bacteroidota</taxon>
        <taxon>Flavobacteriia</taxon>
        <taxon>Flavobacteriales</taxon>
        <taxon>Weeksellaceae</taxon>
        <taxon>Chryseobacterium group</taxon>
        <taxon>Kaistella</taxon>
    </lineage>
</organism>
<proteinExistence type="predicted"/>
<dbReference type="AlphaFoldDB" id="A0A1N7NU39"/>
<dbReference type="RefSeq" id="WP_076388446.1">
    <property type="nucleotide sequence ID" value="NZ_FTOI01000017.1"/>
</dbReference>
<evidence type="ECO:0000313" key="1">
    <source>
        <dbReference type="EMBL" id="SIT01883.1"/>
    </source>
</evidence>
<gene>
    <name evidence="1" type="ORF">SAMN05421789_11739</name>
</gene>
<dbReference type="OrthoDB" id="709503at2"/>
<dbReference type="STRING" id="713588.SAMN05421789_11739"/>
<sequence length="133" mass="14695">MVPTKEGQIVKFHSPLADENPDQQYVVLEIKEDGERSRVDIKALNTGLSFPPVNTVLLSDLEVIEVDTSDLTGHIVTINKSDFSQVVGKVIKVSEQKINLDLSKGIHGVETNVWLTILDDKGNEHMGTLYVTP</sequence>
<name>A0A1N7NU39_9FLAO</name>
<dbReference type="EMBL" id="FTOI01000017">
    <property type="protein sequence ID" value="SIT01883.1"/>
    <property type="molecule type" value="Genomic_DNA"/>
</dbReference>
<dbReference type="Proteomes" id="UP000185839">
    <property type="component" value="Unassembled WGS sequence"/>
</dbReference>
<accession>A0A1N7NU39</accession>
<protein>
    <submittedName>
        <fullName evidence="1">Uncharacterized protein</fullName>
    </submittedName>
</protein>
<keyword evidence="2" id="KW-1185">Reference proteome</keyword>